<dbReference type="Proteomes" id="UP000289996">
    <property type="component" value="Unassembled WGS sequence"/>
</dbReference>
<sequence>MTLVKNVNCKIDISTDAGGLGALPVTWFDQDINTAQFTAQIVRNGEPVMLPNGLAKPYLTIVPVDGTGTVFNVPMLILDQTNGIVQYTLRKDYELKHPGENRCQLILAVPSNQTQVISVEFSFILQQTLLERLGGTGKLTDTTTAVQDKTSLITDAYDDGNWKALSKRISSMILGSGTETAPELLAARTDIFGTEYGTLTERLDAIEQFQKKEGRK</sequence>
<dbReference type="EMBL" id="UYIG01000068">
    <property type="protein sequence ID" value="VDG27863.1"/>
    <property type="molecule type" value="Genomic_DNA"/>
</dbReference>
<reference evidence="2 3" key="1">
    <citation type="submission" date="2018-11" db="EMBL/GenBank/DDBJ databases">
        <authorList>
            <person name="Wuyts S."/>
        </authorList>
    </citation>
    <scope>NUCLEOTIDE SEQUENCE [LARGE SCALE GENOMIC DNA]</scope>
    <source>
        <strain evidence="2">Lactobacillus mudanjiangensis AMBF249</strain>
    </source>
</reference>
<dbReference type="Gene3D" id="2.60.40.3350">
    <property type="match status" value="1"/>
</dbReference>
<keyword evidence="3" id="KW-1185">Reference proteome</keyword>
<dbReference type="InterPro" id="IPR018913">
    <property type="entry name" value="BppU_N"/>
</dbReference>
<evidence type="ECO:0000313" key="2">
    <source>
        <dbReference type="EMBL" id="VDG27863.1"/>
    </source>
</evidence>
<gene>
    <name evidence="2" type="ORF">MUDAN_MDHGFNIF_02681</name>
</gene>
<dbReference type="Pfam" id="PF10651">
    <property type="entry name" value="BppU_N"/>
    <property type="match status" value="1"/>
</dbReference>
<proteinExistence type="predicted"/>
<evidence type="ECO:0000259" key="1">
    <source>
        <dbReference type="Pfam" id="PF10651"/>
    </source>
</evidence>
<protein>
    <recommendedName>
        <fullName evidence="1">BppU N-terminal domain-containing protein</fullName>
    </recommendedName>
</protein>
<accession>A0A660DXU5</accession>
<dbReference type="RefSeq" id="WP_130851573.1">
    <property type="nucleotide sequence ID" value="NZ_UYIG01000068.1"/>
</dbReference>
<name>A0A660DXU5_9LACO</name>
<organism evidence="2 3">
    <name type="scientific">Lactiplantibacillus mudanjiangensis</name>
    <dbReference type="NCBI Taxonomy" id="1296538"/>
    <lineage>
        <taxon>Bacteria</taxon>
        <taxon>Bacillati</taxon>
        <taxon>Bacillota</taxon>
        <taxon>Bacilli</taxon>
        <taxon>Lactobacillales</taxon>
        <taxon>Lactobacillaceae</taxon>
        <taxon>Lactiplantibacillus</taxon>
    </lineage>
</organism>
<dbReference type="AlphaFoldDB" id="A0A660DXU5"/>
<feature type="domain" description="BppU N-terminal" evidence="1">
    <location>
        <begin position="6"/>
        <end position="129"/>
    </location>
</feature>
<evidence type="ECO:0000313" key="3">
    <source>
        <dbReference type="Proteomes" id="UP000289996"/>
    </source>
</evidence>